<keyword evidence="1" id="KW-0812">Transmembrane</keyword>
<dbReference type="EMBL" id="UOGK01000346">
    <property type="protein sequence ID" value="VAX40177.1"/>
    <property type="molecule type" value="Genomic_DNA"/>
</dbReference>
<proteinExistence type="predicted"/>
<feature type="transmembrane region" description="Helical" evidence="1">
    <location>
        <begin position="34"/>
        <end position="53"/>
    </location>
</feature>
<feature type="transmembrane region" description="Helical" evidence="1">
    <location>
        <begin position="9"/>
        <end position="28"/>
    </location>
</feature>
<keyword evidence="1" id="KW-1133">Transmembrane helix</keyword>
<name>A0A3B1E7W1_9ZZZZ</name>
<dbReference type="AlphaFoldDB" id="A0A3B1E7W1"/>
<sequence length="120" mass="13222">MMTRQPTPVGLMPLGLLTVGLVTVWSMVALGRGSLWLGALATLSMAAGWWLIFRHAQQLRSTTTRLDRTLRQLADEVGASPDNPEAILDLLRDRLSNLDETVRSLRALFDAIDEPVLALD</sequence>
<gene>
    <name evidence="2" type="ORF">MNBD_PLANCTO03-145</name>
</gene>
<accession>A0A3B1E7W1</accession>
<feature type="non-terminal residue" evidence="2">
    <location>
        <position position="120"/>
    </location>
</feature>
<keyword evidence="1" id="KW-0472">Membrane</keyword>
<organism evidence="2">
    <name type="scientific">hydrothermal vent metagenome</name>
    <dbReference type="NCBI Taxonomy" id="652676"/>
    <lineage>
        <taxon>unclassified sequences</taxon>
        <taxon>metagenomes</taxon>
        <taxon>ecological metagenomes</taxon>
    </lineage>
</organism>
<evidence type="ECO:0000313" key="2">
    <source>
        <dbReference type="EMBL" id="VAX40177.1"/>
    </source>
</evidence>
<evidence type="ECO:0000256" key="1">
    <source>
        <dbReference type="SAM" id="Phobius"/>
    </source>
</evidence>
<reference evidence="2" key="1">
    <citation type="submission" date="2018-06" db="EMBL/GenBank/DDBJ databases">
        <authorList>
            <person name="Zhirakovskaya E."/>
        </authorList>
    </citation>
    <scope>NUCLEOTIDE SEQUENCE</scope>
</reference>
<protein>
    <submittedName>
        <fullName evidence="2">Uncharacterized protein</fullName>
    </submittedName>
</protein>